<proteinExistence type="predicted"/>
<reference evidence="2 4" key="3">
    <citation type="submission" date="2017-07" db="EMBL/GenBank/DDBJ databases">
        <title>Prevalence of linear plasmids in Cutibacterium (Propionibacterium) acnes isolates obtained from prostatic tissue.</title>
        <authorList>
            <person name="Davidsson S."/>
            <person name="Carlsson J."/>
            <person name="Molling P."/>
            <person name="Andren O."/>
            <person name="Andersson S.-O."/>
            <person name="Brzuszkiewicz E."/>
            <person name="Poehlein A."/>
            <person name="Al-Zeer M."/>
            <person name="Brinkmann V."/>
            <person name="Scavenius C."/>
            <person name="Nazipi S."/>
            <person name="Soderquist B."/>
            <person name="Bruggemann H."/>
        </authorList>
    </citation>
    <scope>NUCLEOTIDE SEQUENCE [LARGE SCALE GENOMIC DNA]</scope>
    <source>
        <strain evidence="2 4">DSM 753</strain>
    </source>
</reference>
<dbReference type="Proteomes" id="UP000003490">
    <property type="component" value="Unassembled WGS sequence"/>
</dbReference>
<protein>
    <submittedName>
        <fullName evidence="1">Uncharacterized protein</fullName>
    </submittedName>
</protein>
<gene>
    <name evidence="2" type="ORF">CH238_10030</name>
    <name evidence="1" type="ORF">CLOLEP_00732</name>
</gene>
<evidence type="ECO:0000313" key="1">
    <source>
        <dbReference type="EMBL" id="EDO62609.1"/>
    </source>
</evidence>
<accession>A7VQA4</accession>
<dbReference type="HOGENOM" id="CLU_2823511_0_0_9"/>
<dbReference type="EMBL" id="NOXF01000007">
    <property type="protein sequence ID" value="PEQ24213.1"/>
    <property type="molecule type" value="Genomic_DNA"/>
</dbReference>
<dbReference type="AlphaFoldDB" id="A7VQA4"/>
<evidence type="ECO:0000313" key="2">
    <source>
        <dbReference type="EMBL" id="PEQ24213.1"/>
    </source>
</evidence>
<evidence type="ECO:0000313" key="3">
    <source>
        <dbReference type="Proteomes" id="UP000003490"/>
    </source>
</evidence>
<name>A7VQA4_9FIRM</name>
<reference evidence="1 3" key="2">
    <citation type="submission" date="2007-08" db="EMBL/GenBank/DDBJ databases">
        <authorList>
            <person name="Fulton L."/>
            <person name="Clifton S."/>
            <person name="Fulton B."/>
            <person name="Xu J."/>
            <person name="Minx P."/>
            <person name="Pepin K.H."/>
            <person name="Johnson M."/>
            <person name="Thiruvilangam P."/>
            <person name="Bhonagiri V."/>
            <person name="Nash W.E."/>
            <person name="Wang C."/>
            <person name="Mardis E.R."/>
            <person name="Wilson R.K."/>
        </authorList>
    </citation>
    <scope>NUCLEOTIDE SEQUENCE [LARGE SCALE GENOMIC DNA]</scope>
    <source>
        <strain evidence="1 3">DSM 753</strain>
    </source>
</reference>
<dbReference type="EMBL" id="ABCB02000014">
    <property type="protein sequence ID" value="EDO62609.1"/>
    <property type="molecule type" value="Genomic_DNA"/>
</dbReference>
<comment type="caution">
    <text evidence="1">The sequence shown here is derived from an EMBL/GenBank/DDBJ whole genome shotgun (WGS) entry which is preliminary data.</text>
</comment>
<keyword evidence="4" id="KW-1185">Reference proteome</keyword>
<sequence length="66" mass="7325">MFFLAKWRTFQPLKNRKDVALRQIALKAWLPPVSLLFQENACPGLGALRRGSFGADPISPWGNGGI</sequence>
<organism evidence="1 3">
    <name type="scientific">[Clostridium] leptum DSM 753</name>
    <dbReference type="NCBI Taxonomy" id="428125"/>
    <lineage>
        <taxon>Bacteria</taxon>
        <taxon>Bacillati</taxon>
        <taxon>Bacillota</taxon>
        <taxon>Clostridia</taxon>
        <taxon>Eubacteriales</taxon>
        <taxon>Oscillospiraceae</taxon>
        <taxon>Oscillospiraceae incertae sedis</taxon>
    </lineage>
</organism>
<dbReference type="Proteomes" id="UP000220611">
    <property type="component" value="Unassembled WGS sequence"/>
</dbReference>
<reference evidence="1 3" key="1">
    <citation type="submission" date="2007-08" db="EMBL/GenBank/DDBJ databases">
        <title>Draft genome sequence of Clostridium leptum (DSM 753).</title>
        <authorList>
            <person name="Sudarsanam P."/>
            <person name="Ley R."/>
            <person name="Guruge J."/>
            <person name="Turnbaugh P.J."/>
            <person name="Mahowald M."/>
            <person name="Liep D."/>
            <person name="Gordon J."/>
        </authorList>
    </citation>
    <scope>NUCLEOTIDE SEQUENCE [LARGE SCALE GENOMIC DNA]</scope>
    <source>
        <strain evidence="1 3">DSM 753</strain>
    </source>
</reference>
<evidence type="ECO:0000313" key="4">
    <source>
        <dbReference type="Proteomes" id="UP000220611"/>
    </source>
</evidence>